<dbReference type="Proteomes" id="UP001203687">
    <property type="component" value="Unassembled WGS sequence"/>
</dbReference>
<sequence length="368" mass="42609">MKTQVNRTVRTNNTFTIFRYKIEDLEEQLHKQHEVIKNEVAIPLGKDLGTMQPNKPEPDCEKDVYSGVISGAYSKMMMDARQELQSEIEAHHIISDKLEAEQKLKDLSSELEKTQTESRLKKRELDQCDNSLLKKEKRYKKIRWFLLFIILVDMFLSSASLMAMGYNAITSYIVGIAIGGSIFFASEQVPNMVSKGRNLWERRGILLSLFAIAFGIFYVLGIFRATSFNEGVLSQTQGINPFYFACLNLFFFAVSVITVYQHRLTSDERKVLDKWKLIKEELDELSEKVASLKLEILTIRKEQAETELARKQILIYSNNVQELVQRLFEDSQKTFYSTNCIYRSDGKTPKFFEHDIPQLPSFTNTLKL</sequence>
<feature type="transmembrane region" description="Helical" evidence="2">
    <location>
        <begin position="169"/>
        <end position="185"/>
    </location>
</feature>
<proteinExistence type="predicted"/>
<name>A0ABT0H4W8_9FLAO</name>
<keyword evidence="2" id="KW-0472">Membrane</keyword>
<keyword evidence="1" id="KW-0175">Coiled coil</keyword>
<protein>
    <submittedName>
        <fullName evidence="3">Uncharacterized protein</fullName>
    </submittedName>
</protein>
<organism evidence="3 4">
    <name type="scientific">Psychroserpens algicola</name>
    <dbReference type="NCBI Taxonomy" id="1719034"/>
    <lineage>
        <taxon>Bacteria</taxon>
        <taxon>Pseudomonadati</taxon>
        <taxon>Bacteroidota</taxon>
        <taxon>Flavobacteriia</taxon>
        <taxon>Flavobacteriales</taxon>
        <taxon>Flavobacteriaceae</taxon>
        <taxon>Psychroserpens</taxon>
    </lineage>
</organism>
<dbReference type="RefSeq" id="WP_248411485.1">
    <property type="nucleotide sequence ID" value="NZ_JALPQF010000001.1"/>
</dbReference>
<keyword evidence="4" id="KW-1185">Reference proteome</keyword>
<feature type="coiled-coil region" evidence="1">
    <location>
        <begin position="81"/>
        <end position="124"/>
    </location>
</feature>
<evidence type="ECO:0000256" key="2">
    <source>
        <dbReference type="SAM" id="Phobius"/>
    </source>
</evidence>
<keyword evidence="2" id="KW-0812">Transmembrane</keyword>
<evidence type="ECO:0000313" key="4">
    <source>
        <dbReference type="Proteomes" id="UP001203687"/>
    </source>
</evidence>
<reference evidence="3" key="1">
    <citation type="submission" date="2022-04" db="EMBL/GenBank/DDBJ databases">
        <authorList>
            <person name="Ren T."/>
        </authorList>
    </citation>
    <scope>NUCLEOTIDE SEQUENCE</scope>
    <source>
        <strain evidence="3">F63249</strain>
    </source>
</reference>
<feature type="coiled-coil region" evidence="1">
    <location>
        <begin position="275"/>
        <end position="314"/>
    </location>
</feature>
<keyword evidence="2" id="KW-1133">Transmembrane helix</keyword>
<accession>A0ABT0H4W8</accession>
<feature type="transmembrane region" description="Helical" evidence="2">
    <location>
        <begin position="144"/>
        <end position="163"/>
    </location>
</feature>
<feature type="transmembrane region" description="Helical" evidence="2">
    <location>
        <begin position="205"/>
        <end position="222"/>
    </location>
</feature>
<evidence type="ECO:0000256" key="1">
    <source>
        <dbReference type="SAM" id="Coils"/>
    </source>
</evidence>
<dbReference type="EMBL" id="JALPQF010000001">
    <property type="protein sequence ID" value="MCK8479049.1"/>
    <property type="molecule type" value="Genomic_DNA"/>
</dbReference>
<gene>
    <name evidence="3" type="ORF">MUY34_00375</name>
</gene>
<feature type="transmembrane region" description="Helical" evidence="2">
    <location>
        <begin position="242"/>
        <end position="260"/>
    </location>
</feature>
<comment type="caution">
    <text evidence="3">The sequence shown here is derived from an EMBL/GenBank/DDBJ whole genome shotgun (WGS) entry which is preliminary data.</text>
</comment>
<evidence type="ECO:0000313" key="3">
    <source>
        <dbReference type="EMBL" id="MCK8479049.1"/>
    </source>
</evidence>